<dbReference type="PROSITE" id="PS00383">
    <property type="entry name" value="TYR_PHOSPHATASE_1"/>
    <property type="match status" value="1"/>
</dbReference>
<feature type="domain" description="Tyrosine specific protein phosphatases" evidence="1">
    <location>
        <begin position="149"/>
        <end position="207"/>
    </location>
</feature>
<dbReference type="PANTHER" id="PTHR46274:SF7">
    <property type="entry name" value="DUAL SPECIFICITY PROTEIN PHOSPHATASE DSP8"/>
    <property type="match status" value="1"/>
</dbReference>
<dbReference type="InterPro" id="IPR000387">
    <property type="entry name" value="Tyr_Pase_dom"/>
</dbReference>
<sequence>MASFCRKIVISFLRLNESFGERPWQPRNVQSQVNGLGLIIAAEKVPYVVHSSAIKYDAASVATAIKMVSGETGFFDGVEKSVNDGVDLSNCHGGEASEHKTWKKRIMEMKNPMKLLSPLTLRNQNGQTKKTFLMALRKNRRVRCRSHGRSFRKILRHSTAENESCGKTTYVHCKAGRGRSTTVVLCYLVEHKHMTPNAAYEYVRFIRLLLREFQVSGFEAI</sequence>
<dbReference type="PROSITE" id="PS50056">
    <property type="entry name" value="TYR_PHOSPHATASE_2"/>
    <property type="match status" value="1"/>
</dbReference>
<protein>
    <recommendedName>
        <fullName evidence="1">Tyrosine specific protein phosphatases domain-containing protein</fullName>
    </recommendedName>
</protein>
<dbReference type="EMBL" id="BSYO01000004">
    <property type="protein sequence ID" value="GMH04000.1"/>
    <property type="molecule type" value="Genomic_DNA"/>
</dbReference>
<dbReference type="InterPro" id="IPR016130">
    <property type="entry name" value="Tyr_Pase_AS"/>
</dbReference>
<evidence type="ECO:0000313" key="2">
    <source>
        <dbReference type="EMBL" id="GMH04000.1"/>
    </source>
</evidence>
<dbReference type="SUPFAM" id="SSF52799">
    <property type="entry name" value="(Phosphotyrosine protein) phosphatases II"/>
    <property type="match status" value="1"/>
</dbReference>
<evidence type="ECO:0000259" key="1">
    <source>
        <dbReference type="PROSITE" id="PS50056"/>
    </source>
</evidence>
<dbReference type="Proteomes" id="UP001279734">
    <property type="component" value="Unassembled WGS sequence"/>
</dbReference>
<dbReference type="GO" id="GO:0016787">
    <property type="term" value="F:hydrolase activity"/>
    <property type="evidence" value="ECO:0007669"/>
    <property type="project" value="UniProtKB-ARBA"/>
</dbReference>
<name>A0AAD3S3X9_NEPGR</name>
<dbReference type="Gene3D" id="3.90.190.10">
    <property type="entry name" value="Protein tyrosine phosphatase superfamily"/>
    <property type="match status" value="1"/>
</dbReference>
<dbReference type="InterPro" id="IPR029021">
    <property type="entry name" value="Prot-tyrosine_phosphatase-like"/>
</dbReference>
<evidence type="ECO:0000313" key="3">
    <source>
        <dbReference type="Proteomes" id="UP001279734"/>
    </source>
</evidence>
<dbReference type="PANTHER" id="PTHR46274">
    <property type="entry name" value="PHOSPHATIDYLINOSITOL PHOSPHATASE"/>
    <property type="match status" value="1"/>
</dbReference>
<organism evidence="2 3">
    <name type="scientific">Nepenthes gracilis</name>
    <name type="common">Slender pitcher plant</name>
    <dbReference type="NCBI Taxonomy" id="150966"/>
    <lineage>
        <taxon>Eukaryota</taxon>
        <taxon>Viridiplantae</taxon>
        <taxon>Streptophyta</taxon>
        <taxon>Embryophyta</taxon>
        <taxon>Tracheophyta</taxon>
        <taxon>Spermatophyta</taxon>
        <taxon>Magnoliopsida</taxon>
        <taxon>eudicotyledons</taxon>
        <taxon>Gunneridae</taxon>
        <taxon>Pentapetalae</taxon>
        <taxon>Caryophyllales</taxon>
        <taxon>Nepenthaceae</taxon>
        <taxon>Nepenthes</taxon>
    </lineage>
</organism>
<dbReference type="Pfam" id="PF00782">
    <property type="entry name" value="DSPc"/>
    <property type="match status" value="1"/>
</dbReference>
<reference evidence="2" key="1">
    <citation type="submission" date="2023-05" db="EMBL/GenBank/DDBJ databases">
        <title>Nepenthes gracilis genome sequencing.</title>
        <authorList>
            <person name="Fukushima K."/>
        </authorList>
    </citation>
    <scope>NUCLEOTIDE SEQUENCE</scope>
    <source>
        <strain evidence="2">SING2019-196</strain>
    </source>
</reference>
<gene>
    <name evidence="2" type="ORF">Nepgr_005839</name>
</gene>
<comment type="caution">
    <text evidence="2">The sequence shown here is derived from an EMBL/GenBank/DDBJ whole genome shotgun (WGS) entry which is preliminary data.</text>
</comment>
<accession>A0AAD3S3X9</accession>
<dbReference type="InterPro" id="IPR000340">
    <property type="entry name" value="Dual-sp_phosphatase_cat-dom"/>
</dbReference>
<keyword evidence="3" id="KW-1185">Reference proteome</keyword>
<dbReference type="AlphaFoldDB" id="A0AAD3S3X9"/>
<proteinExistence type="predicted"/>